<reference evidence="2 3" key="1">
    <citation type="journal article" date="2019" name="Nat. Ecol. Evol.">
        <title>Megaphylogeny resolves global patterns of mushroom evolution.</title>
        <authorList>
            <person name="Varga T."/>
            <person name="Krizsan K."/>
            <person name="Foldi C."/>
            <person name="Dima B."/>
            <person name="Sanchez-Garcia M."/>
            <person name="Sanchez-Ramirez S."/>
            <person name="Szollosi G.J."/>
            <person name="Szarkandi J.G."/>
            <person name="Papp V."/>
            <person name="Albert L."/>
            <person name="Andreopoulos W."/>
            <person name="Angelini C."/>
            <person name="Antonin V."/>
            <person name="Barry K.W."/>
            <person name="Bougher N.L."/>
            <person name="Buchanan P."/>
            <person name="Buyck B."/>
            <person name="Bense V."/>
            <person name="Catcheside P."/>
            <person name="Chovatia M."/>
            <person name="Cooper J."/>
            <person name="Damon W."/>
            <person name="Desjardin D."/>
            <person name="Finy P."/>
            <person name="Geml J."/>
            <person name="Haridas S."/>
            <person name="Hughes K."/>
            <person name="Justo A."/>
            <person name="Karasinski D."/>
            <person name="Kautmanova I."/>
            <person name="Kiss B."/>
            <person name="Kocsube S."/>
            <person name="Kotiranta H."/>
            <person name="LaButti K.M."/>
            <person name="Lechner B.E."/>
            <person name="Liimatainen K."/>
            <person name="Lipzen A."/>
            <person name="Lukacs Z."/>
            <person name="Mihaltcheva S."/>
            <person name="Morgado L.N."/>
            <person name="Niskanen T."/>
            <person name="Noordeloos M.E."/>
            <person name="Ohm R.A."/>
            <person name="Ortiz-Santana B."/>
            <person name="Ovrebo C."/>
            <person name="Racz N."/>
            <person name="Riley R."/>
            <person name="Savchenko A."/>
            <person name="Shiryaev A."/>
            <person name="Soop K."/>
            <person name="Spirin V."/>
            <person name="Szebenyi C."/>
            <person name="Tomsovsky M."/>
            <person name="Tulloss R.E."/>
            <person name="Uehling J."/>
            <person name="Grigoriev I.V."/>
            <person name="Vagvolgyi C."/>
            <person name="Papp T."/>
            <person name="Martin F.M."/>
            <person name="Miettinen O."/>
            <person name="Hibbett D.S."/>
            <person name="Nagy L.G."/>
        </authorList>
    </citation>
    <scope>NUCLEOTIDE SEQUENCE [LARGE SCALE GENOMIC DNA]</scope>
    <source>
        <strain evidence="2 3">FP101781</strain>
    </source>
</reference>
<dbReference type="Proteomes" id="UP000298030">
    <property type="component" value="Unassembled WGS sequence"/>
</dbReference>
<feature type="compositionally biased region" description="Low complexity" evidence="1">
    <location>
        <begin position="110"/>
        <end position="131"/>
    </location>
</feature>
<comment type="caution">
    <text evidence="2">The sequence shown here is derived from an EMBL/GenBank/DDBJ whole genome shotgun (WGS) entry which is preliminary data.</text>
</comment>
<feature type="region of interest" description="Disordered" evidence="1">
    <location>
        <begin position="239"/>
        <end position="314"/>
    </location>
</feature>
<feature type="region of interest" description="Disordered" evidence="1">
    <location>
        <begin position="321"/>
        <end position="340"/>
    </location>
</feature>
<evidence type="ECO:0000313" key="3">
    <source>
        <dbReference type="Proteomes" id="UP000298030"/>
    </source>
</evidence>
<keyword evidence="3" id="KW-1185">Reference proteome</keyword>
<organism evidence="2 3">
    <name type="scientific">Coprinellus micaceus</name>
    <name type="common">Glistening ink-cap mushroom</name>
    <name type="synonym">Coprinus micaceus</name>
    <dbReference type="NCBI Taxonomy" id="71717"/>
    <lineage>
        <taxon>Eukaryota</taxon>
        <taxon>Fungi</taxon>
        <taxon>Dikarya</taxon>
        <taxon>Basidiomycota</taxon>
        <taxon>Agaricomycotina</taxon>
        <taxon>Agaricomycetes</taxon>
        <taxon>Agaricomycetidae</taxon>
        <taxon>Agaricales</taxon>
        <taxon>Agaricineae</taxon>
        <taxon>Psathyrellaceae</taxon>
        <taxon>Coprinellus</taxon>
    </lineage>
</organism>
<feature type="compositionally biased region" description="Basic and acidic residues" evidence="1">
    <location>
        <begin position="97"/>
        <end position="109"/>
    </location>
</feature>
<proteinExistence type="predicted"/>
<feature type="region of interest" description="Disordered" evidence="1">
    <location>
        <begin position="20"/>
        <end position="51"/>
    </location>
</feature>
<feature type="compositionally biased region" description="Basic and acidic residues" evidence="1">
    <location>
        <begin position="276"/>
        <end position="297"/>
    </location>
</feature>
<feature type="compositionally biased region" description="Acidic residues" evidence="1">
    <location>
        <begin position="321"/>
        <end position="332"/>
    </location>
</feature>
<evidence type="ECO:0000256" key="1">
    <source>
        <dbReference type="SAM" id="MobiDB-lite"/>
    </source>
</evidence>
<feature type="compositionally biased region" description="Basic and acidic residues" evidence="1">
    <location>
        <begin position="256"/>
        <end position="269"/>
    </location>
</feature>
<dbReference type="EMBL" id="QPFP01000076">
    <property type="protein sequence ID" value="TEB23610.1"/>
    <property type="molecule type" value="Genomic_DNA"/>
</dbReference>
<accession>A0A4Y7SP14</accession>
<feature type="compositionally biased region" description="Basic residues" evidence="1">
    <location>
        <begin position="244"/>
        <end position="255"/>
    </location>
</feature>
<feature type="compositionally biased region" description="Basic and acidic residues" evidence="1">
    <location>
        <begin position="147"/>
        <end position="156"/>
    </location>
</feature>
<name>A0A4Y7SP14_COPMI</name>
<dbReference type="AlphaFoldDB" id="A0A4Y7SP14"/>
<protein>
    <submittedName>
        <fullName evidence="2">Uncharacterized protein</fullName>
    </submittedName>
</protein>
<feature type="region of interest" description="Disordered" evidence="1">
    <location>
        <begin position="67"/>
        <end position="164"/>
    </location>
</feature>
<gene>
    <name evidence="2" type="ORF">FA13DRAFT_1715278</name>
</gene>
<evidence type="ECO:0000313" key="2">
    <source>
        <dbReference type="EMBL" id="TEB23610.1"/>
    </source>
</evidence>
<sequence length="423" mass="46881">MCLGTFVKAGIGIEVKEVKEKGTERGNEPHFQPARLRSGRIRGPGTQQTGGIAQVQIQGQGGALVVGRHGSMPTIPSSSTRTRPKRIGKCGTGKWARIREWGRRNEQHVSVRSHPSASSSRRASQSQSQFHSTEDPYASRRPSQDTLDPHRQDPRSRPNSPLVQVWIPPLVRPASRGAPATSLSDVSSSPAVPLVEQLAVRPQHFVVVLHVRYPNEGGDVPLDKHCLRMRGFRLCPHRADKDQHHRTKAQHHRQERRGERGSFDRERGRNFIRHRERGEKDTPDLRDYYGKRGREQSAHPIQFPSASGPSGALHCAEGEMTAEGDGYGEDGCETGGRSRHPGKAVTSLAALAHFIGINPEPISRNIDTVAVCGRLHMVLHVHKQNMKSEVIVGRPARPSSSLINSSSGWQWTTQNFPTIQNKR</sequence>